<dbReference type="AlphaFoldDB" id="A0A4R3Q1E0"/>
<evidence type="ECO:0008006" key="3">
    <source>
        <dbReference type="Google" id="ProtNLM"/>
    </source>
</evidence>
<sequence length="80" mass="8579">MKDLRAAATEAILWQIASSVSPAVAKQIGTSVVILDVLDCGDAEKTSRRADLYTAFGFQPLPTTPLRMFLPVATISSLLE</sequence>
<name>A0A4R3Q1E0_RHISU</name>
<evidence type="ECO:0000313" key="1">
    <source>
        <dbReference type="EMBL" id="TCU14860.1"/>
    </source>
</evidence>
<organism evidence="1 2">
    <name type="scientific">Rhizobium sullae</name>
    <name type="common">Rhizobium hedysari</name>
    <dbReference type="NCBI Taxonomy" id="50338"/>
    <lineage>
        <taxon>Bacteria</taxon>
        <taxon>Pseudomonadati</taxon>
        <taxon>Pseudomonadota</taxon>
        <taxon>Alphaproteobacteria</taxon>
        <taxon>Hyphomicrobiales</taxon>
        <taxon>Rhizobiaceae</taxon>
        <taxon>Rhizobium/Agrobacterium group</taxon>
        <taxon>Rhizobium</taxon>
    </lineage>
</organism>
<accession>A0A4R3Q1E0</accession>
<evidence type="ECO:0000313" key="2">
    <source>
        <dbReference type="Proteomes" id="UP000294576"/>
    </source>
</evidence>
<dbReference type="EMBL" id="SMBH01000008">
    <property type="protein sequence ID" value="TCU14860.1"/>
    <property type="molecule type" value="Genomic_DNA"/>
</dbReference>
<proteinExistence type="predicted"/>
<dbReference type="Proteomes" id="UP000294576">
    <property type="component" value="Unassembled WGS sequence"/>
</dbReference>
<reference evidence="1 2" key="1">
    <citation type="submission" date="2019-03" db="EMBL/GenBank/DDBJ databases">
        <title>Genomic Encyclopedia of Type Strains, Phase IV (KMG-V): Genome sequencing to study the core and pangenomes of soil and plant-associated prokaryotes.</title>
        <authorList>
            <person name="Whitman W."/>
        </authorList>
    </citation>
    <scope>NUCLEOTIDE SEQUENCE [LARGE SCALE GENOMIC DNA]</scope>
    <source>
        <strain evidence="1 2">Hc14</strain>
    </source>
</reference>
<comment type="caution">
    <text evidence="1">The sequence shown here is derived from an EMBL/GenBank/DDBJ whole genome shotgun (WGS) entry which is preliminary data.</text>
</comment>
<protein>
    <recommendedName>
        <fullName evidence="3">GNAT family N-acetyltransferase</fullName>
    </recommendedName>
</protein>
<gene>
    <name evidence="1" type="ORF">EV132_108230</name>
</gene>